<evidence type="ECO:0000256" key="1">
    <source>
        <dbReference type="SAM" id="SignalP"/>
    </source>
</evidence>
<proteinExistence type="predicted"/>
<dbReference type="EMBL" id="JACHNH010000001">
    <property type="protein sequence ID" value="MBB4767401.1"/>
    <property type="molecule type" value="Genomic_DNA"/>
</dbReference>
<keyword evidence="3" id="KW-1185">Reference proteome</keyword>
<gene>
    <name evidence="2" type="ORF">BJ971_007957</name>
</gene>
<dbReference type="RefSeq" id="WP_184998420.1">
    <property type="nucleotide sequence ID" value="NZ_BOMK01000091.1"/>
</dbReference>
<accession>A0A7W7I6W3</accession>
<keyword evidence="1" id="KW-0732">Signal</keyword>
<organism evidence="2 3">
    <name type="scientific">Actinoplanes digitatis</name>
    <dbReference type="NCBI Taxonomy" id="1868"/>
    <lineage>
        <taxon>Bacteria</taxon>
        <taxon>Bacillati</taxon>
        <taxon>Actinomycetota</taxon>
        <taxon>Actinomycetes</taxon>
        <taxon>Micromonosporales</taxon>
        <taxon>Micromonosporaceae</taxon>
        <taxon>Actinoplanes</taxon>
    </lineage>
</organism>
<sequence length="289" mass="29194">MSVVGGVAATALVVASAPASAAVTGFRVVTTSSVADSADFKTAPDAACPSGKRLIGTGYSTTTTAGNEIVVDEVIPLGSPDAAPTSARVGAVEADATTGQDWSVSASAICSDPLPGLQRVVANSAFDSDASKVAYAECPAGKQLTGTGYSVNGSAGEIVIRSVRPEVGPSWAPIGVSVHAWESDTVLASWSVQAFAVCANPLPGLERVVAQGLSTGSAQVKSTVAVCPAGKILTGTGYETHTSHPFDGELTIDRVRPASTGTSVDVHAVEEDPIIRNWRLDAIAICADQ</sequence>
<feature type="signal peptide" evidence="1">
    <location>
        <begin position="1"/>
        <end position="21"/>
    </location>
</feature>
<dbReference type="Proteomes" id="UP000578112">
    <property type="component" value="Unassembled WGS sequence"/>
</dbReference>
<name>A0A7W7I6W3_9ACTN</name>
<evidence type="ECO:0008006" key="4">
    <source>
        <dbReference type="Google" id="ProtNLM"/>
    </source>
</evidence>
<reference evidence="2 3" key="1">
    <citation type="submission" date="2020-08" db="EMBL/GenBank/DDBJ databases">
        <title>Sequencing the genomes of 1000 actinobacteria strains.</title>
        <authorList>
            <person name="Klenk H.-P."/>
        </authorList>
    </citation>
    <scope>NUCLEOTIDE SEQUENCE [LARGE SCALE GENOMIC DNA]</scope>
    <source>
        <strain evidence="2 3">DSM 43149</strain>
    </source>
</reference>
<dbReference type="AlphaFoldDB" id="A0A7W7I6W3"/>
<feature type="chain" id="PRO_5031406945" description="Septum formation-related domain-containing protein" evidence="1">
    <location>
        <begin position="22"/>
        <end position="289"/>
    </location>
</feature>
<evidence type="ECO:0000313" key="2">
    <source>
        <dbReference type="EMBL" id="MBB4767401.1"/>
    </source>
</evidence>
<comment type="caution">
    <text evidence="2">The sequence shown here is derived from an EMBL/GenBank/DDBJ whole genome shotgun (WGS) entry which is preliminary data.</text>
</comment>
<protein>
    <recommendedName>
        <fullName evidence="4">Septum formation-related domain-containing protein</fullName>
    </recommendedName>
</protein>
<evidence type="ECO:0000313" key="3">
    <source>
        <dbReference type="Proteomes" id="UP000578112"/>
    </source>
</evidence>